<reference evidence="2" key="2">
    <citation type="submission" date="2020-09" db="EMBL/GenBank/DDBJ databases">
        <authorList>
            <person name="Sun Q."/>
            <person name="Ohkuma M."/>
        </authorList>
    </citation>
    <scope>NUCLEOTIDE SEQUENCE</scope>
    <source>
        <strain evidence="2">JCM 4956</strain>
    </source>
</reference>
<evidence type="ECO:0000313" key="3">
    <source>
        <dbReference type="Proteomes" id="UP000645555"/>
    </source>
</evidence>
<sequence>MQTPHASGERPAESPPAAHGSSVQAGAHRGTPRHAGAGGVAGGGVAGWPGAGATGGAGQPSASAVLRAPLPTTSKAVRRPTIMCSPPAAVLRTVHPDIT</sequence>
<feature type="compositionally biased region" description="Gly residues" evidence="1">
    <location>
        <begin position="36"/>
        <end position="58"/>
    </location>
</feature>
<keyword evidence="3" id="KW-1185">Reference proteome</keyword>
<reference evidence="2" key="1">
    <citation type="journal article" date="2014" name="Int. J. Syst. Evol. Microbiol.">
        <title>Complete genome sequence of Corynebacterium casei LMG S-19264T (=DSM 44701T), isolated from a smear-ripened cheese.</title>
        <authorList>
            <consortium name="US DOE Joint Genome Institute (JGI-PGF)"/>
            <person name="Walter F."/>
            <person name="Albersmeier A."/>
            <person name="Kalinowski J."/>
            <person name="Ruckert C."/>
        </authorList>
    </citation>
    <scope>NUCLEOTIDE SEQUENCE</scope>
    <source>
        <strain evidence="2">JCM 4956</strain>
    </source>
</reference>
<dbReference type="AlphaFoldDB" id="A0A918KAK1"/>
<dbReference type="Proteomes" id="UP000645555">
    <property type="component" value="Unassembled WGS sequence"/>
</dbReference>
<protein>
    <submittedName>
        <fullName evidence="2">Uncharacterized protein</fullName>
    </submittedName>
</protein>
<evidence type="ECO:0000313" key="2">
    <source>
        <dbReference type="EMBL" id="GGX57043.1"/>
    </source>
</evidence>
<dbReference type="EMBL" id="BMWD01000007">
    <property type="protein sequence ID" value="GGX57043.1"/>
    <property type="molecule type" value="Genomic_DNA"/>
</dbReference>
<name>A0A918KAK1_9ACTN</name>
<accession>A0A918KAK1</accession>
<gene>
    <name evidence="2" type="ORF">GCM10010515_25710</name>
</gene>
<proteinExistence type="predicted"/>
<feature type="region of interest" description="Disordered" evidence="1">
    <location>
        <begin position="1"/>
        <end position="80"/>
    </location>
</feature>
<evidence type="ECO:0000256" key="1">
    <source>
        <dbReference type="SAM" id="MobiDB-lite"/>
    </source>
</evidence>
<comment type="caution">
    <text evidence="2">The sequence shown here is derived from an EMBL/GenBank/DDBJ whole genome shotgun (WGS) entry which is preliminary data.</text>
</comment>
<organism evidence="2 3">
    <name type="scientific">Streptomyces fructofermentans</name>
    <dbReference type="NCBI Taxonomy" id="152141"/>
    <lineage>
        <taxon>Bacteria</taxon>
        <taxon>Bacillati</taxon>
        <taxon>Actinomycetota</taxon>
        <taxon>Actinomycetes</taxon>
        <taxon>Kitasatosporales</taxon>
        <taxon>Streptomycetaceae</taxon>
        <taxon>Streptomyces</taxon>
    </lineage>
</organism>